<accession>A0A4R8W771</accession>
<keyword evidence="4" id="KW-1185">Reference proteome</keyword>
<evidence type="ECO:0000256" key="2">
    <source>
        <dbReference type="SAM" id="SignalP"/>
    </source>
</evidence>
<comment type="caution">
    <text evidence="3">The sequence shown here is derived from an EMBL/GenBank/DDBJ whole genome shotgun (WGS) entry which is preliminary data.</text>
</comment>
<sequence>MNLRPFAPMTVALLLLTGCSAPAPDANTAASDSQPEAATAEPTEEVLVTPLDLAGEWKQTNSNSTDAYQTATITGEQITVNWVNDAEATKAVYWIGSYAAPTEDTESYSWDSQGDVAQMENAILASGDSAKTFTYKDGVLTYELTAMGVTMTVEMNRQ</sequence>
<protein>
    <recommendedName>
        <fullName evidence="5">Lipoprotein</fullName>
    </recommendedName>
</protein>
<dbReference type="PROSITE" id="PS51257">
    <property type="entry name" value="PROKAR_LIPOPROTEIN"/>
    <property type="match status" value="1"/>
</dbReference>
<gene>
    <name evidence="3" type="ORF">E3O42_09570</name>
</gene>
<organism evidence="3 4">
    <name type="scientific">Cryobacterium adonitolivorans</name>
    <dbReference type="NCBI Taxonomy" id="1259189"/>
    <lineage>
        <taxon>Bacteria</taxon>
        <taxon>Bacillati</taxon>
        <taxon>Actinomycetota</taxon>
        <taxon>Actinomycetes</taxon>
        <taxon>Micrococcales</taxon>
        <taxon>Microbacteriaceae</taxon>
        <taxon>Cryobacterium</taxon>
    </lineage>
</organism>
<evidence type="ECO:0000313" key="4">
    <source>
        <dbReference type="Proteomes" id="UP000297907"/>
    </source>
</evidence>
<name>A0A4R8W771_9MICO</name>
<feature type="signal peptide" evidence="2">
    <location>
        <begin position="1"/>
        <end position="23"/>
    </location>
</feature>
<feature type="chain" id="PRO_5020816876" description="Lipoprotein" evidence="2">
    <location>
        <begin position="24"/>
        <end position="158"/>
    </location>
</feature>
<reference evidence="3 4" key="1">
    <citation type="submission" date="2019-03" db="EMBL/GenBank/DDBJ databases">
        <title>Genomics of glacier-inhabiting Cryobacterium strains.</title>
        <authorList>
            <person name="Liu Q."/>
            <person name="Xin Y.-H."/>
        </authorList>
    </citation>
    <scope>NUCLEOTIDE SEQUENCE [LARGE SCALE GENOMIC DNA]</scope>
    <source>
        <strain evidence="3 4">RHLS22-1</strain>
    </source>
</reference>
<evidence type="ECO:0008006" key="5">
    <source>
        <dbReference type="Google" id="ProtNLM"/>
    </source>
</evidence>
<feature type="region of interest" description="Disordered" evidence="1">
    <location>
        <begin position="24"/>
        <end position="43"/>
    </location>
</feature>
<dbReference type="EMBL" id="SOFL01000033">
    <property type="protein sequence ID" value="TFC01613.1"/>
    <property type="molecule type" value="Genomic_DNA"/>
</dbReference>
<dbReference type="AlphaFoldDB" id="A0A4R8W771"/>
<proteinExistence type="predicted"/>
<dbReference type="Proteomes" id="UP000297907">
    <property type="component" value="Unassembled WGS sequence"/>
</dbReference>
<evidence type="ECO:0000256" key="1">
    <source>
        <dbReference type="SAM" id="MobiDB-lite"/>
    </source>
</evidence>
<evidence type="ECO:0000313" key="3">
    <source>
        <dbReference type="EMBL" id="TFC01613.1"/>
    </source>
</evidence>
<keyword evidence="2" id="KW-0732">Signal</keyword>
<dbReference type="OrthoDB" id="3174999at2"/>
<dbReference type="RefSeq" id="WP_134453715.1">
    <property type="nucleotide sequence ID" value="NZ_SOFL01000033.1"/>
</dbReference>